<proteinExistence type="predicted"/>
<name>A0ABX8BE70_9BACT</name>
<dbReference type="Gene3D" id="1.25.10.10">
    <property type="entry name" value="Leucine-rich Repeat Variant"/>
    <property type="match status" value="1"/>
</dbReference>
<dbReference type="InterPro" id="IPR011989">
    <property type="entry name" value="ARM-like"/>
</dbReference>
<evidence type="ECO:0000313" key="1">
    <source>
        <dbReference type="EMBL" id="QUW04180.1"/>
    </source>
</evidence>
<dbReference type="EMBL" id="CP072649">
    <property type="protein sequence ID" value="QUW04180.1"/>
    <property type="molecule type" value="Genomic_DNA"/>
</dbReference>
<dbReference type="InterPro" id="IPR016024">
    <property type="entry name" value="ARM-type_fold"/>
</dbReference>
<dbReference type="SMART" id="SM00567">
    <property type="entry name" value="EZ_HEAT"/>
    <property type="match status" value="3"/>
</dbReference>
<dbReference type="PANTHER" id="PTHR12697:SF5">
    <property type="entry name" value="DEOXYHYPUSINE HYDROXYLASE"/>
    <property type="match status" value="1"/>
</dbReference>
<accession>A0ABX8BE70</accession>
<dbReference type="SUPFAM" id="SSF48371">
    <property type="entry name" value="ARM repeat"/>
    <property type="match status" value="1"/>
</dbReference>
<reference evidence="1 2" key="1">
    <citation type="submission" date="2021-03" db="EMBL/GenBank/DDBJ databases">
        <title>Genomic and phenotypic characterization of Chloracidobacterium isolates provides evidence for multiple species.</title>
        <authorList>
            <person name="Saini M.K."/>
            <person name="Costas A.M.G."/>
            <person name="Tank M."/>
            <person name="Bryant D.A."/>
        </authorList>
    </citation>
    <scope>NUCLEOTIDE SEQUENCE [LARGE SCALE GENOMIC DNA]</scope>
    <source>
        <strain evidence="1 2">BV2-C</strain>
    </source>
</reference>
<evidence type="ECO:0000313" key="2">
    <source>
        <dbReference type="Proteomes" id="UP000676506"/>
    </source>
</evidence>
<organism evidence="1 2">
    <name type="scientific">Chloracidobacterium validum</name>
    <dbReference type="NCBI Taxonomy" id="2821543"/>
    <lineage>
        <taxon>Bacteria</taxon>
        <taxon>Pseudomonadati</taxon>
        <taxon>Acidobacteriota</taxon>
        <taxon>Terriglobia</taxon>
        <taxon>Terriglobales</taxon>
        <taxon>Acidobacteriaceae</taxon>
        <taxon>Chloracidobacterium</taxon>
    </lineage>
</organism>
<gene>
    <name evidence="1" type="ORF">J8C06_14145</name>
</gene>
<sequence>MASRQAFKKDSSFFRMLAVGAVGAQSVQQYLNSLGHQVIELESGSLATRIWRDVKRKRVRIPDLCCTRCGVRIESRAKTSADLSMSHSPREAERAWHYGMVDSDWIAFPILSVEESEWNLGSLREGRSLWRERTLTFLHVEGLINLFTVGSLKSITPQQRKPKGVTEGSEIQVKWKARFAPGDGRVIRVENGSLYYRLESKLESLRHFRLASNEEAFLSPEEQFKKNQVLAGQVTPLTGNACHCAGGCTTEKIKQMLASRERTVRFTGCKLAKVTKDTGLADQIQELAEDTAEDPYVRMEAKSYLCEVRGDSADKVFASTLLGDSDDQMRLEAAIALAEIGTQSSFELLCKVLNDHQQPLFLRRACAWGIGCHGTPESGRVLVRAFRDVEPEIRREALVALQDIGTVALDALLEGLQDSSSDIASGAAETLRRIDGLPVEQVAEKLTALLTNSAASTWPTWALANLPKEAVLPHIESLQDEKVRYAVSVLWAFLESWIAEDWTPKSTP</sequence>
<dbReference type="Pfam" id="PF13646">
    <property type="entry name" value="HEAT_2"/>
    <property type="match status" value="1"/>
</dbReference>
<dbReference type="InterPro" id="IPR004155">
    <property type="entry name" value="PBS_lyase_HEAT"/>
</dbReference>
<keyword evidence="2" id="KW-1185">Reference proteome</keyword>
<dbReference type="Proteomes" id="UP000676506">
    <property type="component" value="Chromosome 2"/>
</dbReference>
<protein>
    <submittedName>
        <fullName evidence="1">HEAT repeat domain-containing protein</fullName>
    </submittedName>
</protein>
<dbReference type="PANTHER" id="PTHR12697">
    <property type="entry name" value="PBS LYASE HEAT-LIKE PROTEIN"/>
    <property type="match status" value="1"/>
</dbReference>